<feature type="transmembrane region" description="Helical" evidence="6">
    <location>
        <begin position="81"/>
        <end position="102"/>
    </location>
</feature>
<sequence>MMMHMTFYWSRKVNLLIVSWQTQDWTDYLLTLLACLIVSAFYQFIENRRIRLKLIGTGKPFPSEIQTPLLQQKLTGNGAKLGVKVAGAILFGLSSAIGYLLMLSVMSFNGGVFVAIIVGLTVGYFFFRNEGEDSILVDTSCACA</sequence>
<protein>
    <recommendedName>
        <fullName evidence="6">Copper transport protein</fullName>
    </recommendedName>
</protein>
<evidence type="ECO:0000313" key="8">
    <source>
        <dbReference type="Proteomes" id="UP001374535"/>
    </source>
</evidence>
<reference evidence="7 8" key="1">
    <citation type="journal article" date="2023" name="Life. Sci Alliance">
        <title>Evolutionary insights into 3D genome organization and epigenetic landscape of Vigna mungo.</title>
        <authorList>
            <person name="Junaid A."/>
            <person name="Singh B."/>
            <person name="Bhatia S."/>
        </authorList>
    </citation>
    <scope>NUCLEOTIDE SEQUENCE [LARGE SCALE GENOMIC DNA]</scope>
    <source>
        <strain evidence="7">Urdbean</strain>
    </source>
</reference>
<dbReference type="PANTHER" id="PTHR12483">
    <property type="entry name" value="SOLUTE CARRIER FAMILY 31 COPPER TRANSPORTERS"/>
    <property type="match status" value="1"/>
</dbReference>
<organism evidence="7 8">
    <name type="scientific">Vigna mungo</name>
    <name type="common">Black gram</name>
    <name type="synonym">Phaseolus mungo</name>
    <dbReference type="NCBI Taxonomy" id="3915"/>
    <lineage>
        <taxon>Eukaryota</taxon>
        <taxon>Viridiplantae</taxon>
        <taxon>Streptophyta</taxon>
        <taxon>Embryophyta</taxon>
        <taxon>Tracheophyta</taxon>
        <taxon>Spermatophyta</taxon>
        <taxon>Magnoliopsida</taxon>
        <taxon>eudicotyledons</taxon>
        <taxon>Gunneridae</taxon>
        <taxon>Pentapetalae</taxon>
        <taxon>rosids</taxon>
        <taxon>fabids</taxon>
        <taxon>Fabales</taxon>
        <taxon>Fabaceae</taxon>
        <taxon>Papilionoideae</taxon>
        <taxon>50 kb inversion clade</taxon>
        <taxon>NPAAA clade</taxon>
        <taxon>indigoferoid/millettioid clade</taxon>
        <taxon>Phaseoleae</taxon>
        <taxon>Vigna</taxon>
    </lineage>
</organism>
<dbReference type="AlphaFoldDB" id="A0AAQ3P0N1"/>
<dbReference type="InterPro" id="IPR007274">
    <property type="entry name" value="Cop_transporter"/>
</dbReference>
<dbReference type="EMBL" id="CP144699">
    <property type="protein sequence ID" value="WVZ18432.1"/>
    <property type="molecule type" value="Genomic_DNA"/>
</dbReference>
<keyword evidence="6" id="KW-0813">Transport</keyword>
<evidence type="ECO:0000256" key="2">
    <source>
        <dbReference type="ARBA" id="ARBA00022692"/>
    </source>
</evidence>
<dbReference type="PANTHER" id="PTHR12483:SF92">
    <property type="entry name" value="COPPER TRANSPORT PROTEIN"/>
    <property type="match status" value="1"/>
</dbReference>
<keyword evidence="4 6" id="KW-1133">Transmembrane helix</keyword>
<comment type="subcellular location">
    <subcellularLocation>
        <location evidence="6">Membrane</location>
        <topology evidence="6">Multi-pass membrane protein</topology>
    </subcellularLocation>
</comment>
<keyword evidence="6" id="KW-0186">Copper</keyword>
<gene>
    <name evidence="7" type="ORF">V8G54_005754</name>
</gene>
<keyword evidence="8" id="KW-1185">Reference proteome</keyword>
<keyword evidence="5 6" id="KW-0472">Membrane</keyword>
<evidence type="ECO:0000313" key="7">
    <source>
        <dbReference type="EMBL" id="WVZ18432.1"/>
    </source>
</evidence>
<dbReference type="Proteomes" id="UP001374535">
    <property type="component" value="Chromosome 2"/>
</dbReference>
<dbReference type="GO" id="GO:0005886">
    <property type="term" value="C:plasma membrane"/>
    <property type="evidence" value="ECO:0007669"/>
    <property type="project" value="TreeGrafter"/>
</dbReference>
<feature type="transmembrane region" description="Helical" evidence="6">
    <location>
        <begin position="108"/>
        <end position="127"/>
    </location>
</feature>
<evidence type="ECO:0000256" key="4">
    <source>
        <dbReference type="ARBA" id="ARBA00022989"/>
    </source>
</evidence>
<comment type="similarity">
    <text evidence="1 6">Belongs to the copper transporter (Ctr) (TC 1.A.56) family. SLC31A subfamily.</text>
</comment>
<keyword evidence="3 6" id="KW-0187">Copper transport</keyword>
<proteinExistence type="inferred from homology"/>
<keyword evidence="6" id="KW-0406">Ion transport</keyword>
<dbReference type="GO" id="GO:0005375">
    <property type="term" value="F:copper ion transmembrane transporter activity"/>
    <property type="evidence" value="ECO:0007669"/>
    <property type="project" value="UniProtKB-UniRule"/>
</dbReference>
<accession>A0AAQ3P0N1</accession>
<feature type="transmembrane region" description="Helical" evidence="6">
    <location>
        <begin position="28"/>
        <end position="45"/>
    </location>
</feature>
<dbReference type="Pfam" id="PF04145">
    <property type="entry name" value="Ctr"/>
    <property type="match status" value="1"/>
</dbReference>
<evidence type="ECO:0000256" key="3">
    <source>
        <dbReference type="ARBA" id="ARBA00022796"/>
    </source>
</evidence>
<evidence type="ECO:0000256" key="6">
    <source>
        <dbReference type="RuleBase" id="RU367022"/>
    </source>
</evidence>
<name>A0AAQ3P0N1_VIGMU</name>
<evidence type="ECO:0000256" key="5">
    <source>
        <dbReference type="ARBA" id="ARBA00023136"/>
    </source>
</evidence>
<keyword evidence="2 6" id="KW-0812">Transmembrane</keyword>
<evidence type="ECO:0000256" key="1">
    <source>
        <dbReference type="ARBA" id="ARBA00006921"/>
    </source>
</evidence>